<comment type="subunit">
    <text evidence="4">Homodimer.</text>
</comment>
<dbReference type="PROSITE" id="PS51462">
    <property type="entry name" value="NUDIX"/>
    <property type="match status" value="1"/>
</dbReference>
<dbReference type="InterPro" id="IPR000086">
    <property type="entry name" value="NUDIX_hydrolase_dom"/>
</dbReference>
<dbReference type="OrthoDB" id="5292471at2"/>
<evidence type="ECO:0000313" key="13">
    <source>
        <dbReference type="Proteomes" id="UP000316905"/>
    </source>
</evidence>
<dbReference type="SUPFAM" id="SSF55811">
    <property type="entry name" value="Nudix"/>
    <property type="match status" value="1"/>
</dbReference>
<evidence type="ECO:0000256" key="8">
    <source>
        <dbReference type="ARBA" id="ARBA00032272"/>
    </source>
</evidence>
<comment type="caution">
    <text evidence="12">The sequence shown here is derived from an EMBL/GenBank/DDBJ whole genome shotgun (WGS) entry which is preliminary data.</text>
</comment>
<dbReference type="EMBL" id="VLKY01000001">
    <property type="protein sequence ID" value="TWI58342.1"/>
    <property type="molecule type" value="Genomic_DNA"/>
</dbReference>
<evidence type="ECO:0000259" key="11">
    <source>
        <dbReference type="PROSITE" id="PS51462"/>
    </source>
</evidence>
<keyword evidence="6" id="KW-0378">Hydrolase</keyword>
<evidence type="ECO:0000256" key="3">
    <source>
        <dbReference type="ARBA" id="ARBA00007275"/>
    </source>
</evidence>
<proteinExistence type="inferred from homology"/>
<feature type="binding site" evidence="9">
    <location>
        <position position="89"/>
    </location>
    <ligand>
        <name>Mg(2+)</name>
        <dbReference type="ChEBI" id="CHEBI:18420"/>
        <label>1</label>
    </ligand>
</feature>
<dbReference type="RefSeq" id="WP_145136258.1">
    <property type="nucleotide sequence ID" value="NZ_VLKY01000001.1"/>
</dbReference>
<evidence type="ECO:0000256" key="1">
    <source>
        <dbReference type="ARBA" id="ARBA00000847"/>
    </source>
</evidence>
<dbReference type="GO" id="GO:0005829">
    <property type="term" value="C:cytosol"/>
    <property type="evidence" value="ECO:0007669"/>
    <property type="project" value="TreeGrafter"/>
</dbReference>
<evidence type="ECO:0000313" key="12">
    <source>
        <dbReference type="EMBL" id="TWI58342.1"/>
    </source>
</evidence>
<keyword evidence="9" id="KW-0460">Magnesium</keyword>
<feature type="binding site" evidence="9">
    <location>
        <position position="157"/>
    </location>
    <ligand>
        <name>Mg(2+)</name>
        <dbReference type="ChEBI" id="CHEBI:18420"/>
        <label>1</label>
    </ligand>
</feature>
<feature type="binding site" evidence="9">
    <location>
        <position position="104"/>
    </location>
    <ligand>
        <name>Mg(2+)</name>
        <dbReference type="ChEBI" id="CHEBI:18420"/>
        <label>2</label>
    </ligand>
</feature>
<dbReference type="InterPro" id="IPR015797">
    <property type="entry name" value="NUDIX_hydrolase-like_dom_sf"/>
</dbReference>
<dbReference type="Gene3D" id="3.90.79.10">
    <property type="entry name" value="Nucleoside Triphosphate Pyrophosphohydrolase"/>
    <property type="match status" value="1"/>
</dbReference>
<accession>A0A562QNL3</accession>
<dbReference type="GO" id="GO:0046872">
    <property type="term" value="F:metal ion binding"/>
    <property type="evidence" value="ECO:0007669"/>
    <property type="project" value="UniProtKB-KW"/>
</dbReference>
<keyword evidence="9" id="KW-0479">Metal-binding</keyword>
<evidence type="ECO:0000256" key="6">
    <source>
        <dbReference type="ARBA" id="ARBA00022801"/>
    </source>
</evidence>
<dbReference type="GO" id="GO:0006753">
    <property type="term" value="P:nucleoside phosphate metabolic process"/>
    <property type="evidence" value="ECO:0007669"/>
    <property type="project" value="TreeGrafter"/>
</dbReference>
<name>A0A562QNL3_9PSED</name>
<feature type="binding site" evidence="9">
    <location>
        <position position="108"/>
    </location>
    <ligand>
        <name>Mg(2+)</name>
        <dbReference type="ChEBI" id="CHEBI:18420"/>
        <label>1</label>
    </ligand>
</feature>
<evidence type="ECO:0000256" key="4">
    <source>
        <dbReference type="ARBA" id="ARBA00011738"/>
    </source>
</evidence>
<dbReference type="PANTHER" id="PTHR11839">
    <property type="entry name" value="UDP/ADP-SUGAR PYROPHOSPHATASE"/>
    <property type="match status" value="1"/>
</dbReference>
<protein>
    <recommendedName>
        <fullName evidence="5">GDP-mannose pyrophosphatase</fullName>
    </recommendedName>
    <alternativeName>
        <fullName evidence="7">GDP-mannose hydrolase</fullName>
    </alternativeName>
    <alternativeName>
        <fullName evidence="8">GDPMK</fullName>
    </alternativeName>
</protein>
<feature type="short sequence motif" description="Nudix box" evidence="10">
    <location>
        <begin position="90"/>
        <end position="111"/>
    </location>
</feature>
<organism evidence="12 13">
    <name type="scientific">Pseudomonas duriflava</name>
    <dbReference type="NCBI Taxonomy" id="459528"/>
    <lineage>
        <taxon>Bacteria</taxon>
        <taxon>Pseudomonadati</taxon>
        <taxon>Pseudomonadota</taxon>
        <taxon>Gammaproteobacteria</taxon>
        <taxon>Pseudomonadales</taxon>
        <taxon>Pseudomonadaceae</taxon>
        <taxon>Pseudomonas</taxon>
    </lineage>
</organism>
<dbReference type="InterPro" id="IPR004385">
    <property type="entry name" value="NDP_pyrophosphatase"/>
</dbReference>
<comment type="similarity">
    <text evidence="3">Belongs to the Nudix hydrolase family. NudK subfamily.</text>
</comment>
<evidence type="ECO:0000256" key="7">
    <source>
        <dbReference type="ARBA" id="ARBA00032162"/>
    </source>
</evidence>
<feature type="domain" description="Nudix hydrolase" evidence="11">
    <location>
        <begin position="46"/>
        <end position="186"/>
    </location>
</feature>
<dbReference type="AlphaFoldDB" id="A0A562QNL3"/>
<dbReference type="GO" id="GO:0019693">
    <property type="term" value="P:ribose phosphate metabolic process"/>
    <property type="evidence" value="ECO:0007669"/>
    <property type="project" value="TreeGrafter"/>
</dbReference>
<evidence type="ECO:0000256" key="2">
    <source>
        <dbReference type="ARBA" id="ARBA00001946"/>
    </source>
</evidence>
<reference evidence="12 13" key="1">
    <citation type="journal article" date="2015" name="Stand. Genomic Sci.">
        <title>Genomic Encyclopedia of Bacterial and Archaeal Type Strains, Phase III: the genomes of soil and plant-associated and newly described type strains.</title>
        <authorList>
            <person name="Whitman W.B."/>
            <person name="Woyke T."/>
            <person name="Klenk H.P."/>
            <person name="Zhou Y."/>
            <person name="Lilburn T.G."/>
            <person name="Beck B.J."/>
            <person name="De Vos P."/>
            <person name="Vandamme P."/>
            <person name="Eisen J.A."/>
            <person name="Garrity G."/>
            <person name="Hugenholtz P."/>
            <person name="Kyrpides N.C."/>
        </authorList>
    </citation>
    <scope>NUCLEOTIDE SEQUENCE [LARGE SCALE GENOMIC DNA]</scope>
    <source>
        <strain evidence="12 13">CGMCC 1.6858</strain>
    </source>
</reference>
<evidence type="ECO:0000256" key="5">
    <source>
        <dbReference type="ARBA" id="ARBA00016377"/>
    </source>
</evidence>
<dbReference type="Pfam" id="PF00293">
    <property type="entry name" value="NUDIX"/>
    <property type="match status" value="1"/>
</dbReference>
<gene>
    <name evidence="12" type="ORF">IQ22_00046</name>
</gene>
<comment type="cofactor">
    <cofactor evidence="2 9">
        <name>Mg(2+)</name>
        <dbReference type="ChEBI" id="CHEBI:18420"/>
    </cofactor>
</comment>
<comment type="catalytic activity">
    <reaction evidence="1">
        <text>GDP-alpha-D-mannose + H2O = alpha-D-mannose 1-phosphate + GMP + 2 H(+)</text>
        <dbReference type="Rhea" id="RHEA:27978"/>
        <dbReference type="ChEBI" id="CHEBI:15377"/>
        <dbReference type="ChEBI" id="CHEBI:15378"/>
        <dbReference type="ChEBI" id="CHEBI:57527"/>
        <dbReference type="ChEBI" id="CHEBI:58115"/>
        <dbReference type="ChEBI" id="CHEBI:58409"/>
    </reaction>
</comment>
<evidence type="ECO:0000256" key="9">
    <source>
        <dbReference type="PIRSR" id="PIRSR604385-2"/>
    </source>
</evidence>
<dbReference type="GO" id="GO:0016818">
    <property type="term" value="F:hydrolase activity, acting on acid anhydrides, in phosphorus-containing anhydrides"/>
    <property type="evidence" value="ECO:0007669"/>
    <property type="project" value="InterPro"/>
</dbReference>
<sequence>MTNAPSRVRLTSTKLLSDDWGVLKKNTFDFLRSDGTWQQQTRETYDRGHGATVLLYNLTSRTVVLIRQFRFPVYQMDPRTEGLLIETPAGLLDDADPAERIRAEIEEETGYHVHDVTRLFEAYTSPGSVTEKLYFFAAEYDIDARKSAGGGLAHEGEDIEVLELPFDEALAMIRNGEIQDGKTIMLLHYAALYLFPQR</sequence>
<dbReference type="Proteomes" id="UP000316905">
    <property type="component" value="Unassembled WGS sequence"/>
</dbReference>
<evidence type="ECO:0000256" key="10">
    <source>
        <dbReference type="PIRSR" id="PIRSR604385-3"/>
    </source>
</evidence>
<dbReference type="NCBIfam" id="TIGR00052">
    <property type="entry name" value="nudix-type nucleoside diphosphatase, YffH/AdpP family"/>
    <property type="match status" value="1"/>
</dbReference>
<dbReference type="CDD" id="cd24157">
    <property type="entry name" value="NUDIX_GDPMK"/>
    <property type="match status" value="1"/>
</dbReference>
<keyword evidence="13" id="KW-1185">Reference proteome</keyword>
<dbReference type="PANTHER" id="PTHR11839:SF18">
    <property type="entry name" value="NUDIX HYDROLASE DOMAIN-CONTAINING PROTEIN"/>
    <property type="match status" value="1"/>
</dbReference>